<organism evidence="2 3">
    <name type="scientific">Chaetomium fimeti</name>
    <dbReference type="NCBI Taxonomy" id="1854472"/>
    <lineage>
        <taxon>Eukaryota</taxon>
        <taxon>Fungi</taxon>
        <taxon>Dikarya</taxon>
        <taxon>Ascomycota</taxon>
        <taxon>Pezizomycotina</taxon>
        <taxon>Sordariomycetes</taxon>
        <taxon>Sordariomycetidae</taxon>
        <taxon>Sordariales</taxon>
        <taxon>Chaetomiaceae</taxon>
        <taxon>Chaetomium</taxon>
    </lineage>
</organism>
<evidence type="ECO:0000313" key="3">
    <source>
        <dbReference type="Proteomes" id="UP001278766"/>
    </source>
</evidence>
<keyword evidence="1" id="KW-0472">Membrane</keyword>
<gene>
    <name evidence="2" type="ORF">B0H64DRAFT_335875</name>
</gene>
<protein>
    <submittedName>
        <fullName evidence="2">Uncharacterized protein</fullName>
    </submittedName>
</protein>
<evidence type="ECO:0000256" key="1">
    <source>
        <dbReference type="SAM" id="Phobius"/>
    </source>
</evidence>
<proteinExistence type="predicted"/>
<sequence length="91" mass="9879">MVCDVISGWERASNASVRSLFFSQGRCLDRAGGARGSADRAEQGWLRACGVGFFSFIIYPTTTCVNILLSLVLWPFNPDTLSNQTCVGCLP</sequence>
<dbReference type="GeneID" id="87838083"/>
<dbReference type="Proteomes" id="UP001278766">
    <property type="component" value="Unassembled WGS sequence"/>
</dbReference>
<name>A0AAE0LUY6_9PEZI</name>
<feature type="transmembrane region" description="Helical" evidence="1">
    <location>
        <begin position="45"/>
        <end position="74"/>
    </location>
</feature>
<keyword evidence="3" id="KW-1185">Reference proteome</keyword>
<reference evidence="2" key="1">
    <citation type="journal article" date="2023" name="Mol. Phylogenet. Evol.">
        <title>Genome-scale phylogeny and comparative genomics of the fungal order Sordariales.</title>
        <authorList>
            <person name="Hensen N."/>
            <person name="Bonometti L."/>
            <person name="Westerberg I."/>
            <person name="Brannstrom I.O."/>
            <person name="Guillou S."/>
            <person name="Cros-Aarteil S."/>
            <person name="Calhoun S."/>
            <person name="Haridas S."/>
            <person name="Kuo A."/>
            <person name="Mondo S."/>
            <person name="Pangilinan J."/>
            <person name="Riley R."/>
            <person name="LaButti K."/>
            <person name="Andreopoulos B."/>
            <person name="Lipzen A."/>
            <person name="Chen C."/>
            <person name="Yan M."/>
            <person name="Daum C."/>
            <person name="Ng V."/>
            <person name="Clum A."/>
            <person name="Steindorff A."/>
            <person name="Ohm R.A."/>
            <person name="Martin F."/>
            <person name="Silar P."/>
            <person name="Natvig D.O."/>
            <person name="Lalanne C."/>
            <person name="Gautier V."/>
            <person name="Ament-Velasquez S.L."/>
            <person name="Kruys A."/>
            <person name="Hutchinson M.I."/>
            <person name="Powell A.J."/>
            <person name="Barry K."/>
            <person name="Miller A.N."/>
            <person name="Grigoriev I.V."/>
            <person name="Debuchy R."/>
            <person name="Gladieux P."/>
            <person name="Hiltunen Thoren M."/>
            <person name="Johannesson H."/>
        </authorList>
    </citation>
    <scope>NUCLEOTIDE SEQUENCE</scope>
    <source>
        <strain evidence="2">CBS 168.71</strain>
    </source>
</reference>
<dbReference type="EMBL" id="JAUEPN010000002">
    <property type="protein sequence ID" value="KAK3298473.1"/>
    <property type="molecule type" value="Genomic_DNA"/>
</dbReference>
<comment type="caution">
    <text evidence="2">The sequence shown here is derived from an EMBL/GenBank/DDBJ whole genome shotgun (WGS) entry which is preliminary data.</text>
</comment>
<reference evidence="2" key="2">
    <citation type="submission" date="2023-06" db="EMBL/GenBank/DDBJ databases">
        <authorList>
            <consortium name="Lawrence Berkeley National Laboratory"/>
            <person name="Haridas S."/>
            <person name="Hensen N."/>
            <person name="Bonometti L."/>
            <person name="Westerberg I."/>
            <person name="Brannstrom I.O."/>
            <person name="Guillou S."/>
            <person name="Cros-Aarteil S."/>
            <person name="Calhoun S."/>
            <person name="Kuo A."/>
            <person name="Mondo S."/>
            <person name="Pangilinan J."/>
            <person name="Riley R."/>
            <person name="Labutti K."/>
            <person name="Andreopoulos B."/>
            <person name="Lipzen A."/>
            <person name="Chen C."/>
            <person name="Yanf M."/>
            <person name="Daum C."/>
            <person name="Ng V."/>
            <person name="Clum A."/>
            <person name="Steindorff A."/>
            <person name="Ohm R."/>
            <person name="Martin F."/>
            <person name="Silar P."/>
            <person name="Natvig D."/>
            <person name="Lalanne C."/>
            <person name="Gautier V."/>
            <person name="Ament-Velasquez S.L."/>
            <person name="Kruys A."/>
            <person name="Hutchinson M.I."/>
            <person name="Powell A.J."/>
            <person name="Barry K."/>
            <person name="Miller A.N."/>
            <person name="Grigoriev I.V."/>
            <person name="Debuchy R."/>
            <person name="Gladieux P."/>
            <person name="Thoren M.H."/>
            <person name="Johannesson H."/>
        </authorList>
    </citation>
    <scope>NUCLEOTIDE SEQUENCE</scope>
    <source>
        <strain evidence="2">CBS 168.71</strain>
    </source>
</reference>
<evidence type="ECO:0000313" key="2">
    <source>
        <dbReference type="EMBL" id="KAK3298473.1"/>
    </source>
</evidence>
<keyword evidence="1" id="KW-1133">Transmembrane helix</keyword>
<keyword evidence="1" id="KW-0812">Transmembrane</keyword>
<dbReference type="AlphaFoldDB" id="A0AAE0LUY6"/>
<accession>A0AAE0LUY6</accession>
<dbReference type="RefSeq" id="XP_062661987.1">
    <property type="nucleotide sequence ID" value="XM_062801135.1"/>
</dbReference>